<proteinExistence type="predicted"/>
<dbReference type="SUPFAM" id="SSF75304">
    <property type="entry name" value="Amidase signature (AS) enzymes"/>
    <property type="match status" value="1"/>
</dbReference>
<organism evidence="2 3">
    <name type="scientific">Pigmentiphaga aceris</name>
    <dbReference type="NCBI Taxonomy" id="1940612"/>
    <lineage>
        <taxon>Bacteria</taxon>
        <taxon>Pseudomonadati</taxon>
        <taxon>Pseudomonadota</taxon>
        <taxon>Betaproteobacteria</taxon>
        <taxon>Burkholderiales</taxon>
        <taxon>Alcaligenaceae</taxon>
        <taxon>Pigmentiphaga</taxon>
    </lineage>
</organism>
<dbReference type="InterPro" id="IPR020556">
    <property type="entry name" value="Amidase_CS"/>
</dbReference>
<dbReference type="InterPro" id="IPR000120">
    <property type="entry name" value="Amidase"/>
</dbReference>
<dbReference type="PROSITE" id="PS00571">
    <property type="entry name" value="AMIDASES"/>
    <property type="match status" value="1"/>
</dbReference>
<dbReference type="Proteomes" id="UP000325161">
    <property type="component" value="Chromosome"/>
</dbReference>
<dbReference type="RefSeq" id="WP_148811691.1">
    <property type="nucleotide sequence ID" value="NZ_CP043046.1"/>
</dbReference>
<name>A0A5C0ARZ6_9BURK</name>
<keyword evidence="3" id="KW-1185">Reference proteome</keyword>
<evidence type="ECO:0000313" key="2">
    <source>
        <dbReference type="EMBL" id="QEI04416.1"/>
    </source>
</evidence>
<dbReference type="AlphaFoldDB" id="A0A5C0ARZ6"/>
<dbReference type="GO" id="GO:0003824">
    <property type="term" value="F:catalytic activity"/>
    <property type="evidence" value="ECO:0007669"/>
    <property type="project" value="InterPro"/>
</dbReference>
<protein>
    <submittedName>
        <fullName evidence="2">Amidase</fullName>
    </submittedName>
</protein>
<dbReference type="KEGG" id="pacr:FXN63_00110"/>
<dbReference type="Pfam" id="PF01425">
    <property type="entry name" value="Amidase"/>
    <property type="match status" value="1"/>
</dbReference>
<dbReference type="Gene3D" id="3.90.1300.10">
    <property type="entry name" value="Amidase signature (AS) domain"/>
    <property type="match status" value="1"/>
</dbReference>
<evidence type="ECO:0000313" key="3">
    <source>
        <dbReference type="Proteomes" id="UP000325161"/>
    </source>
</evidence>
<dbReference type="InterPro" id="IPR036928">
    <property type="entry name" value="AS_sf"/>
</dbReference>
<dbReference type="OrthoDB" id="112488at2"/>
<reference evidence="2 3" key="1">
    <citation type="submission" date="2019-08" db="EMBL/GenBank/DDBJ databases">
        <title>Amphibian skin-associated Pigmentiphaga: genome sequence and occurrence across geography and hosts.</title>
        <authorList>
            <person name="Bletz M.C."/>
            <person name="Bunk B."/>
            <person name="Sproeer C."/>
            <person name="Biwer P."/>
            <person name="Reiter S."/>
            <person name="Rabemananjara F.C.E."/>
            <person name="Schulz S."/>
            <person name="Overmann J."/>
            <person name="Vences M."/>
        </authorList>
    </citation>
    <scope>NUCLEOTIDE SEQUENCE [LARGE SCALE GENOMIC DNA]</scope>
    <source>
        <strain evidence="2 3">Mada1488</strain>
    </source>
</reference>
<gene>
    <name evidence="2" type="ORF">FXN63_00110</name>
</gene>
<dbReference type="EMBL" id="CP043046">
    <property type="protein sequence ID" value="QEI04416.1"/>
    <property type="molecule type" value="Genomic_DNA"/>
</dbReference>
<sequence length="482" mass="50647">MSHTADNFLDLSMTAAAEALANGAVSSLALTEAAIARAHALQPDFNAFVRIDEAYALAQAHACDAERAQGSLRGPLHGLPLACKDMFYRKGTVSTCGSALRKDWVADTTATVVEKLDAAGAIQIGTLNMTEFAYGPTGQNAFLGDARNPWNRDHITGGSSSGSAVSTATRTVFGALGSDTAASVRIPAALCGVTGMKTTYGLVSRAGCMPLSASLDTIGPLTRTVQDNALMLSIIAGHDPRDPASASESIAPHAYLDGVARGSESLTGLRIGVPLGYFDRAVDAGVAGLLDDARAVFATLGATLVEVPMPDLDAVNAAGILLSWGDVYAIHGKQMRERAGEYSPQTRGRIELSLGLGAQDYINAQRYRGRALREFVDTIFTRCDTLLAPTMSLPVPKLSDVDVSGGPAMMRVLDEITRLMRPMNVLGLPALALPCGFTDNGLPCGMQLIGRPFAEPLLYRVGAAYQGATDWHTRSPLNHAAQ</sequence>
<evidence type="ECO:0000259" key="1">
    <source>
        <dbReference type="Pfam" id="PF01425"/>
    </source>
</evidence>
<dbReference type="PANTHER" id="PTHR11895">
    <property type="entry name" value="TRANSAMIDASE"/>
    <property type="match status" value="1"/>
</dbReference>
<accession>A0A5C0ARZ6</accession>
<feature type="domain" description="Amidase" evidence="1">
    <location>
        <begin position="30"/>
        <end position="458"/>
    </location>
</feature>
<dbReference type="InterPro" id="IPR023631">
    <property type="entry name" value="Amidase_dom"/>
</dbReference>
<dbReference type="PANTHER" id="PTHR11895:SF176">
    <property type="entry name" value="AMIDASE AMID-RELATED"/>
    <property type="match status" value="1"/>
</dbReference>